<feature type="binding site" evidence="9">
    <location>
        <position position="214"/>
    </location>
    <ligand>
        <name>tRNA</name>
        <dbReference type="ChEBI" id="CHEBI:17843"/>
    </ligand>
</feature>
<keyword evidence="6 9" id="KW-0560">Oxidoreductase</keyword>
<evidence type="ECO:0000256" key="8">
    <source>
        <dbReference type="ARBA" id="ARBA00023014"/>
    </source>
</evidence>
<evidence type="ECO:0000256" key="4">
    <source>
        <dbReference type="ARBA" id="ARBA00022723"/>
    </source>
</evidence>
<comment type="function">
    <text evidence="9">Catalyzes the conversion of epoxyqueuosine (oQ) to queuosine (Q), which is a hypermodified base found in the wobble positions of tRNA(Asp), tRNA(Asn), tRNA(His) and tRNA(Tyr).</text>
</comment>
<comment type="cofactor">
    <cofactor evidence="9">
        <name>[4Fe-4S] cluster</name>
        <dbReference type="ChEBI" id="CHEBI:49883"/>
    </cofactor>
    <text evidence="9">Binds 2 [4Fe-4S] clusters per monomer.</text>
</comment>
<keyword evidence="9" id="KW-0170">Cobalt</keyword>
<reference evidence="11 12" key="1">
    <citation type="submission" date="2019-07" db="EMBL/GenBank/DDBJ databases">
        <title>Whole genome shotgun sequence of Brevifollis gellanilyticus NBRC 108608.</title>
        <authorList>
            <person name="Hosoyama A."/>
            <person name="Uohara A."/>
            <person name="Ohji S."/>
            <person name="Ichikawa N."/>
        </authorList>
    </citation>
    <scope>NUCLEOTIDE SEQUENCE [LARGE SCALE GENOMIC DNA]</scope>
    <source>
        <strain evidence="11 12">NBRC 108608</strain>
    </source>
</reference>
<feature type="binding site" evidence="9">
    <location>
        <begin position="232"/>
        <end position="233"/>
    </location>
    <ligand>
        <name>cob(II)alamin</name>
        <dbReference type="ChEBI" id="CHEBI:16304"/>
    </ligand>
</feature>
<feature type="binding site" evidence="9">
    <location>
        <position position="160"/>
    </location>
    <ligand>
        <name>cob(II)alamin</name>
        <dbReference type="ChEBI" id="CHEBI:16304"/>
    </ligand>
</feature>
<dbReference type="OrthoDB" id="9784571at2"/>
<dbReference type="GO" id="GO:0051539">
    <property type="term" value="F:4 iron, 4 sulfur cluster binding"/>
    <property type="evidence" value="ECO:0007669"/>
    <property type="project" value="UniProtKB-KW"/>
</dbReference>
<dbReference type="Gene3D" id="1.25.10.10">
    <property type="entry name" value="Leucine-rich Repeat Variant"/>
    <property type="match status" value="1"/>
</dbReference>
<sequence length="357" mass="40411">MNDLKARLIAKAQELGFADCRVARAAEAARRDLYEQWVAEGKHGDMAWMARNMERRGDPRLVQEGAQSVIVLAMNYFQGPPPREPGYRIARYAWNDDYHDLIEAKLKTFEAWLIEQGGVQRRYVDTGPVLERNWASEAGLGWGGKSTMQIHRQLGTWFFLAELITTLEIEPDAPAKDHCGTCTRCIVACPTQAITAPRRLDARRCVSYLTIENKGSIPVEFRRAIRDRLYGCDDCLAACPWNKFAQISHEATFQARQSVFGMSLRDFLTLTDESFRALFAKSPIKRIKRHAFLRNVCVVLGNVGTAEDLPALLPLVDDPHPLIAEHAAWAVEEIRQRNQTSHEAPAYYESPESHVSN</sequence>
<dbReference type="GO" id="GO:0008616">
    <property type="term" value="P:tRNA queuosine(34) biosynthetic process"/>
    <property type="evidence" value="ECO:0007669"/>
    <property type="project" value="UniProtKB-UniRule"/>
</dbReference>
<keyword evidence="1 9" id="KW-0004">4Fe-4S</keyword>
<dbReference type="Pfam" id="PF08331">
    <property type="entry name" value="QueG_DUF1730"/>
    <property type="match status" value="1"/>
</dbReference>
<feature type="binding site" evidence="9">
    <location>
        <position position="179"/>
    </location>
    <ligand>
        <name>[4Fe-4S] cluster</name>
        <dbReference type="ChEBI" id="CHEBI:49883"/>
        <label>1</label>
    </ligand>
</feature>
<dbReference type="GO" id="GO:0031419">
    <property type="term" value="F:cobalamin binding"/>
    <property type="evidence" value="ECO:0007669"/>
    <property type="project" value="UniProtKB-KW"/>
</dbReference>
<feature type="binding site" evidence="9">
    <location>
        <position position="207"/>
    </location>
    <ligand>
        <name>cob(II)alamin</name>
        <dbReference type="ChEBI" id="CHEBI:16304"/>
    </ligand>
</feature>
<keyword evidence="12" id="KW-1185">Reference proteome</keyword>
<feature type="binding site" evidence="9">
    <location>
        <position position="125"/>
    </location>
    <ligand>
        <name>cob(II)alamin</name>
        <dbReference type="ChEBI" id="CHEBI:16304"/>
    </ligand>
</feature>
<keyword evidence="5 9" id="KW-0671">Queuosine biosynthesis</keyword>
<dbReference type="HAMAP" id="MF_00916">
    <property type="entry name" value="QueG"/>
    <property type="match status" value="1"/>
</dbReference>
<evidence type="ECO:0000313" key="11">
    <source>
        <dbReference type="EMBL" id="GEP41281.1"/>
    </source>
</evidence>
<evidence type="ECO:0000256" key="5">
    <source>
        <dbReference type="ARBA" id="ARBA00022785"/>
    </source>
</evidence>
<keyword evidence="3 9" id="KW-0819">tRNA processing</keyword>
<evidence type="ECO:0000256" key="1">
    <source>
        <dbReference type="ARBA" id="ARBA00022485"/>
    </source>
</evidence>
<dbReference type="PROSITE" id="PS00198">
    <property type="entry name" value="4FE4S_FER_1"/>
    <property type="match status" value="1"/>
</dbReference>
<comment type="subcellular location">
    <subcellularLocation>
        <location evidence="9">Cytoplasm</location>
    </subcellularLocation>
</comment>
<dbReference type="SUPFAM" id="SSF46548">
    <property type="entry name" value="alpha-helical ferredoxin"/>
    <property type="match status" value="1"/>
</dbReference>
<dbReference type="NCBIfam" id="TIGR00276">
    <property type="entry name" value="tRNA epoxyqueuosine(34) reductase QueG"/>
    <property type="match status" value="1"/>
</dbReference>
<gene>
    <name evidence="9 11" type="primary">queG</name>
    <name evidence="11" type="ORF">BGE01nite_05720</name>
</gene>
<feature type="binding site" evidence="9">
    <location>
        <position position="182"/>
    </location>
    <ligand>
        <name>[4Fe-4S] cluster</name>
        <dbReference type="ChEBI" id="CHEBI:49883"/>
        <label>1</label>
    </ligand>
</feature>
<comment type="caution">
    <text evidence="11">The sequence shown here is derived from an EMBL/GenBank/DDBJ whole genome shotgun (WGS) entry which is preliminary data.</text>
</comment>
<evidence type="ECO:0000256" key="7">
    <source>
        <dbReference type="ARBA" id="ARBA00023004"/>
    </source>
</evidence>
<feature type="binding site" evidence="9">
    <location>
        <position position="189"/>
    </location>
    <ligand>
        <name>[4Fe-4S] cluster</name>
        <dbReference type="ChEBI" id="CHEBI:49883"/>
        <label>2</label>
    </ligand>
</feature>
<feature type="binding site" evidence="9">
    <location>
        <position position="205"/>
    </location>
    <ligand>
        <name>[4Fe-4S] cluster</name>
        <dbReference type="ChEBI" id="CHEBI:49883"/>
        <label>2</label>
    </ligand>
</feature>
<dbReference type="PANTHER" id="PTHR30002:SF4">
    <property type="entry name" value="EPOXYQUEUOSINE REDUCTASE"/>
    <property type="match status" value="1"/>
</dbReference>
<comment type="catalytic activity">
    <reaction evidence="9">
        <text>epoxyqueuosine(34) in tRNA + AH2 = queuosine(34) in tRNA + A + H2O</text>
        <dbReference type="Rhea" id="RHEA:32159"/>
        <dbReference type="Rhea" id="RHEA-COMP:18571"/>
        <dbReference type="Rhea" id="RHEA-COMP:18582"/>
        <dbReference type="ChEBI" id="CHEBI:13193"/>
        <dbReference type="ChEBI" id="CHEBI:15377"/>
        <dbReference type="ChEBI" id="CHEBI:17499"/>
        <dbReference type="ChEBI" id="CHEBI:194431"/>
        <dbReference type="ChEBI" id="CHEBI:194443"/>
        <dbReference type="EC" id="1.17.99.6"/>
    </reaction>
</comment>
<comment type="cofactor">
    <cofactor evidence="9">
        <name>cob(II)alamin</name>
        <dbReference type="ChEBI" id="CHEBI:16304"/>
    </cofactor>
</comment>
<dbReference type="UniPathway" id="UPA00392"/>
<dbReference type="RefSeq" id="WP_146848742.1">
    <property type="nucleotide sequence ID" value="NZ_BKAG01000002.1"/>
</dbReference>
<evidence type="ECO:0000256" key="2">
    <source>
        <dbReference type="ARBA" id="ARBA00022490"/>
    </source>
</evidence>
<feature type="binding site" evidence="9">
    <location>
        <position position="56"/>
    </location>
    <ligand>
        <name>cob(II)alamin</name>
        <dbReference type="ChEBI" id="CHEBI:16304"/>
    </ligand>
</feature>
<dbReference type="GO" id="GO:0046872">
    <property type="term" value="F:metal ion binding"/>
    <property type="evidence" value="ECO:0007669"/>
    <property type="project" value="UniProtKB-KW"/>
</dbReference>
<feature type="binding site" evidence="9">
    <location>
        <position position="232"/>
    </location>
    <ligand>
        <name>[4Fe-4S] cluster</name>
        <dbReference type="ChEBI" id="CHEBI:49883"/>
        <label>2</label>
    </ligand>
</feature>
<dbReference type="GO" id="GO:0005737">
    <property type="term" value="C:cytoplasm"/>
    <property type="evidence" value="ECO:0007669"/>
    <property type="project" value="UniProtKB-SubCell"/>
</dbReference>
<feature type="domain" description="4Fe-4S ferredoxin-type" evidence="10">
    <location>
        <begin position="167"/>
        <end position="199"/>
    </location>
</feature>
<comment type="similarity">
    <text evidence="9">Belongs to the QueG family.</text>
</comment>
<name>A0A512M4M2_9BACT</name>
<evidence type="ECO:0000259" key="10">
    <source>
        <dbReference type="PROSITE" id="PS51379"/>
    </source>
</evidence>
<keyword evidence="2 9" id="KW-0963">Cytoplasm</keyword>
<dbReference type="InterPro" id="IPR013542">
    <property type="entry name" value="QueG_DUF1730"/>
</dbReference>
<dbReference type="PROSITE" id="PS51379">
    <property type="entry name" value="4FE4S_FER_2"/>
    <property type="match status" value="1"/>
</dbReference>
<dbReference type="InterPro" id="IPR017896">
    <property type="entry name" value="4Fe4S_Fe-S-bd"/>
</dbReference>
<comment type="caution">
    <text evidence="9">Lacks conserved residue(s) required for the propagation of feature annotation.</text>
</comment>
<accession>A0A512M4M2</accession>
<dbReference type="Proteomes" id="UP000321577">
    <property type="component" value="Unassembled WGS sequence"/>
</dbReference>
<keyword evidence="7 9" id="KW-0408">Iron</keyword>
<evidence type="ECO:0000256" key="3">
    <source>
        <dbReference type="ARBA" id="ARBA00022694"/>
    </source>
</evidence>
<dbReference type="InterPro" id="IPR017900">
    <property type="entry name" value="4Fe4S_Fe_S_CS"/>
</dbReference>
<dbReference type="InterPro" id="IPR011989">
    <property type="entry name" value="ARM-like"/>
</dbReference>
<feature type="binding site" evidence="9">
    <location>
        <position position="185"/>
    </location>
    <ligand>
        <name>[4Fe-4S] cluster</name>
        <dbReference type="ChEBI" id="CHEBI:49883"/>
        <label>1</label>
    </ligand>
</feature>
<dbReference type="GO" id="GO:0052693">
    <property type="term" value="F:epoxyqueuosine reductase activity"/>
    <property type="evidence" value="ECO:0007669"/>
    <property type="project" value="UniProtKB-UniRule"/>
</dbReference>
<dbReference type="Pfam" id="PF13484">
    <property type="entry name" value="Fer4_16"/>
    <property type="match status" value="1"/>
</dbReference>
<organism evidence="11 12">
    <name type="scientific">Brevifollis gellanilyticus</name>
    <dbReference type="NCBI Taxonomy" id="748831"/>
    <lineage>
        <taxon>Bacteria</taxon>
        <taxon>Pseudomonadati</taxon>
        <taxon>Verrucomicrobiota</taxon>
        <taxon>Verrucomicrobiia</taxon>
        <taxon>Verrucomicrobiales</taxon>
        <taxon>Verrucomicrobiaceae</taxon>
    </lineage>
</organism>
<comment type="pathway">
    <text evidence="9">tRNA modification; tRNA-queuosine biosynthesis.</text>
</comment>
<dbReference type="Gene3D" id="3.30.70.20">
    <property type="match status" value="1"/>
</dbReference>
<evidence type="ECO:0000313" key="12">
    <source>
        <dbReference type="Proteomes" id="UP000321577"/>
    </source>
</evidence>
<keyword evidence="8 9" id="KW-0411">Iron-sulfur</keyword>
<feature type="binding site" evidence="9">
    <location>
        <position position="239"/>
    </location>
    <ligand>
        <name>[4Fe-4S] cluster</name>
        <dbReference type="ChEBI" id="CHEBI:49883"/>
        <label>1</label>
    </ligand>
</feature>
<dbReference type="EMBL" id="BKAG01000002">
    <property type="protein sequence ID" value="GEP41281.1"/>
    <property type="molecule type" value="Genomic_DNA"/>
</dbReference>
<keyword evidence="9" id="KW-0846">Cobalamin</keyword>
<feature type="active site" description="Proton donor" evidence="9">
    <location>
        <position position="125"/>
    </location>
</feature>
<evidence type="ECO:0000256" key="6">
    <source>
        <dbReference type="ARBA" id="ARBA00023002"/>
    </source>
</evidence>
<dbReference type="EC" id="1.17.99.6" evidence="9"/>
<proteinExistence type="inferred from homology"/>
<feature type="binding site" evidence="9">
    <location>
        <position position="235"/>
    </location>
    <ligand>
        <name>[4Fe-4S] cluster</name>
        <dbReference type="ChEBI" id="CHEBI:49883"/>
        <label>2</label>
    </ligand>
</feature>
<evidence type="ECO:0000256" key="9">
    <source>
        <dbReference type="HAMAP-Rule" id="MF_00916"/>
    </source>
</evidence>
<protein>
    <recommendedName>
        <fullName evidence="9">Epoxyqueuosine reductase</fullName>
        <ecNumber evidence="9">1.17.99.6</ecNumber>
    </recommendedName>
    <alternativeName>
        <fullName evidence="9">Queuosine biosynthesis protein QueG</fullName>
    </alternativeName>
</protein>
<dbReference type="AlphaFoldDB" id="A0A512M4M2"/>
<dbReference type="InterPro" id="IPR004453">
    <property type="entry name" value="QueG"/>
</dbReference>
<comment type="subunit">
    <text evidence="9">Monomer.</text>
</comment>
<keyword evidence="4 9" id="KW-0479">Metal-binding</keyword>
<dbReference type="PANTHER" id="PTHR30002">
    <property type="entry name" value="EPOXYQUEUOSINE REDUCTASE"/>
    <property type="match status" value="1"/>
</dbReference>